<protein>
    <submittedName>
        <fullName evidence="1">Uncharacterized protein</fullName>
    </submittedName>
</protein>
<reference evidence="1 2" key="1">
    <citation type="submission" date="2016-10" db="EMBL/GenBank/DDBJ databases">
        <authorList>
            <person name="de Groot N.N."/>
        </authorList>
    </citation>
    <scope>NUCLEOTIDE SEQUENCE [LARGE SCALE GENOMIC DNA]</scope>
    <source>
        <strain evidence="1 2">DSM 44892</strain>
    </source>
</reference>
<dbReference type="EMBL" id="FNDN01000003">
    <property type="protein sequence ID" value="SDH76687.1"/>
    <property type="molecule type" value="Genomic_DNA"/>
</dbReference>
<dbReference type="AlphaFoldDB" id="A0A1G8F3M6"/>
<dbReference type="InterPro" id="IPR047681">
    <property type="entry name" value="PPA1309-like"/>
</dbReference>
<proteinExistence type="predicted"/>
<sequence>MNDSIIRHPDQTLARCVREVIDHVDADGWGGPPRMFGLVPTALLAAAEPTLLDQLEDGAQLTPVEQEAFPDDIDGGSPALDEFLATTSWPDSVVGCVLVQEIVVLPPTAESDVLASATTTTGADAAARAAALAHPDRREARLIAGVLRDGPSVSVLQLRPDEDADPFGEMDLRTSDDLAPNLVNALYATFDAGPEDDWS</sequence>
<dbReference type="Proteomes" id="UP000183263">
    <property type="component" value="Unassembled WGS sequence"/>
</dbReference>
<gene>
    <name evidence="1" type="ORF">SAMN05444695_103160</name>
</gene>
<keyword evidence="2" id="KW-1185">Reference proteome</keyword>
<evidence type="ECO:0000313" key="2">
    <source>
        <dbReference type="Proteomes" id="UP000183263"/>
    </source>
</evidence>
<name>A0A1G8F3M6_9NOCA</name>
<organism evidence="1 2">
    <name type="scientific">Rhodococcus triatomae</name>
    <dbReference type="NCBI Taxonomy" id="300028"/>
    <lineage>
        <taxon>Bacteria</taxon>
        <taxon>Bacillati</taxon>
        <taxon>Actinomycetota</taxon>
        <taxon>Actinomycetes</taxon>
        <taxon>Mycobacteriales</taxon>
        <taxon>Nocardiaceae</taxon>
        <taxon>Rhodococcus</taxon>
    </lineage>
</organism>
<evidence type="ECO:0000313" key="1">
    <source>
        <dbReference type="EMBL" id="SDH76687.1"/>
    </source>
</evidence>
<dbReference type="NCBIfam" id="NF040618">
    <property type="entry name" value="PPA1309_fam"/>
    <property type="match status" value="1"/>
</dbReference>
<accession>A0A1G8F3M6</accession>